<name>A0ABP5BCA0_9PSEU</name>
<dbReference type="Pfam" id="PF14028">
    <property type="entry name" value="Lant_dehydr_C"/>
    <property type="match status" value="1"/>
</dbReference>
<proteinExistence type="predicted"/>
<organism evidence="3 4">
    <name type="scientific">Amycolatopsis minnesotensis</name>
    <dbReference type="NCBI Taxonomy" id="337894"/>
    <lineage>
        <taxon>Bacteria</taxon>
        <taxon>Bacillati</taxon>
        <taxon>Actinomycetota</taxon>
        <taxon>Actinomycetes</taxon>
        <taxon>Pseudonocardiales</taxon>
        <taxon>Pseudonocardiaceae</taxon>
        <taxon>Amycolatopsis</taxon>
    </lineage>
</organism>
<dbReference type="InterPro" id="IPR023809">
    <property type="entry name" value="Thiopep_bacteriocin_synth_dom"/>
</dbReference>
<protein>
    <submittedName>
        <fullName evidence="3">Lantibiotic dehydratase</fullName>
    </submittedName>
</protein>
<accession>A0ABP5BCA0</accession>
<evidence type="ECO:0000259" key="1">
    <source>
        <dbReference type="Pfam" id="PF04738"/>
    </source>
</evidence>
<dbReference type="NCBIfam" id="TIGR03891">
    <property type="entry name" value="thiopep_ocin"/>
    <property type="match status" value="1"/>
</dbReference>
<dbReference type="InterPro" id="IPR006827">
    <property type="entry name" value="Lant_deHydtase_N"/>
</dbReference>
<dbReference type="RefSeq" id="WP_344412052.1">
    <property type="nucleotide sequence ID" value="NZ_BAAANN010000001.1"/>
</dbReference>
<keyword evidence="4" id="KW-1185">Reference proteome</keyword>
<evidence type="ECO:0000259" key="2">
    <source>
        <dbReference type="Pfam" id="PF14028"/>
    </source>
</evidence>
<dbReference type="Proteomes" id="UP001501116">
    <property type="component" value="Unassembled WGS sequence"/>
</dbReference>
<reference evidence="4" key="1">
    <citation type="journal article" date="2019" name="Int. J. Syst. Evol. Microbiol.">
        <title>The Global Catalogue of Microorganisms (GCM) 10K type strain sequencing project: providing services to taxonomists for standard genome sequencing and annotation.</title>
        <authorList>
            <consortium name="The Broad Institute Genomics Platform"/>
            <consortium name="The Broad Institute Genome Sequencing Center for Infectious Disease"/>
            <person name="Wu L."/>
            <person name="Ma J."/>
        </authorList>
    </citation>
    <scope>NUCLEOTIDE SEQUENCE [LARGE SCALE GENOMIC DNA]</scope>
    <source>
        <strain evidence="4">JCM 14545</strain>
    </source>
</reference>
<comment type="caution">
    <text evidence="3">The sequence shown here is derived from an EMBL/GenBank/DDBJ whole genome shotgun (WGS) entry which is preliminary data.</text>
</comment>
<dbReference type="Pfam" id="PF04738">
    <property type="entry name" value="Lant_dehydr_N"/>
    <property type="match status" value="1"/>
</dbReference>
<feature type="domain" description="Lantibiotic dehydratase N-terminal" evidence="1">
    <location>
        <begin position="44"/>
        <end position="667"/>
    </location>
</feature>
<evidence type="ECO:0000313" key="3">
    <source>
        <dbReference type="EMBL" id="GAA1937620.1"/>
    </source>
</evidence>
<evidence type="ECO:0000313" key="4">
    <source>
        <dbReference type="Proteomes" id="UP001501116"/>
    </source>
</evidence>
<sequence length="990" mass="109472">MPTVDYRHCGTGLLRASAQRLAPSRWPVLSNGLDCRAWLDEVWPTVAAAVTHASPVLASGVEEILRGRQRSTREVRRTTEALLRYVLRFGRSTPFGLFAGVGPVIIGGDTKVRGGDRHRVVARPDNRWLRQVIQRLEACPELLARLKVVFHDAVEECGDRLALAEAEVVSIRNTPAVASVRRLAASPVRFPVLVEALTAEYSMAGDPTAMLLSLVERRFLVTNLRAPGTVSDPLGFLADALQSLDFDDVPISAFAAEVIEIRRALDALNQDSYEQARARLADRMHTLVPAPRGPLSLDLRLDADVRLPQRVVREIERTAGVLARLVREHTGSRAFRDYFTAFCDRYGTGTLVPVRTVVDSAAGLGWPRDYPSSPAASGRHVFSERDRLLLSWITEATARGGREVELDDAAVDALAVAGGDPDTIPPHVDLGARIHAASVAALERGEYRFTVAPGRVAGTLSARLSPLVPEAELAAVFSALPTTVEGALAVQMSFTPPYASAENVARLPRFTPEVVSVGEHHRDSKGVIGIDDLAITATRRRLHLVSLSRRRVIEPMVLHALAVKQQPPLARLLGELSRALDSGWTGFDWGPTAAELPFRPRLRYRRAILSPARWRLAREALPADPTGWNDALERWCATWRCPDRVELRDFDQQLPLNLTVPAHREVLFHHLRQHDEAVLVEAPEPEADGWLDGHPHLVVLPLVSRKEPEPAPRVQSLPVLGSEHGHPPASPRSGWLYVKLYLAEYRMDPLLVHELPELLAELGERDWWFVRYPQAREGDEPDHLRLRVRTDGDGDKILAAITTWAERLRTDGLLSRWGFDTYYPEAGRYRAIDEAETVFATDSRYVLAGLTHRTAAGPSPVAATGLSLFDLAAAFLGDHQRAADWLPRQVPPAVPDRGDVDQVTSLVRSRAWRDAAEPADVTSALDARAEALRRYRHALPADADLDACLHALLHMHHNRALGVDRDREAICLRLARQAAATWRSTSGRQP</sequence>
<gene>
    <name evidence="3" type="ORF">GCM10009754_00810</name>
</gene>
<feature type="domain" description="Thiopeptide-type bacteriocin biosynthesis" evidence="2">
    <location>
        <begin position="735"/>
        <end position="978"/>
    </location>
</feature>
<dbReference type="EMBL" id="BAAANN010000001">
    <property type="protein sequence ID" value="GAA1937620.1"/>
    <property type="molecule type" value="Genomic_DNA"/>
</dbReference>